<proteinExistence type="predicted"/>
<sequence length="51" mass="6090">MNYTAEFSKVRDELKKGDNKKDWRAAFNALDYTFLGQKVVSFRGLWDRLYP</sequence>
<protein>
    <submittedName>
        <fullName evidence="1">Uncharacterized protein</fullName>
    </submittedName>
</protein>
<dbReference type="Proteomes" id="UP000007800">
    <property type="component" value="Unassembled WGS sequence"/>
</dbReference>
<dbReference type="OrthoDB" id="270293at2759"/>
<name>C5KJC4_PERM5</name>
<keyword evidence="2" id="KW-1185">Reference proteome</keyword>
<reference evidence="1 2" key="1">
    <citation type="submission" date="2008-07" db="EMBL/GenBank/DDBJ databases">
        <authorList>
            <person name="El-Sayed N."/>
            <person name="Caler E."/>
            <person name="Inman J."/>
            <person name="Amedeo P."/>
            <person name="Hass B."/>
            <person name="Wortman J."/>
        </authorList>
    </citation>
    <scope>NUCLEOTIDE SEQUENCE [LARGE SCALE GENOMIC DNA]</scope>
    <source>
        <strain evidence="2">ATCC 50983 / TXsc</strain>
    </source>
</reference>
<dbReference type="InParanoid" id="C5KJC4"/>
<dbReference type="AlphaFoldDB" id="C5KJC4"/>
<dbReference type="RefSeq" id="XP_002783630.1">
    <property type="nucleotide sequence ID" value="XM_002783584.1"/>
</dbReference>
<evidence type="ECO:0000313" key="1">
    <source>
        <dbReference type="EMBL" id="EER15426.1"/>
    </source>
</evidence>
<dbReference type="GeneID" id="9046169"/>
<gene>
    <name evidence="1" type="ORF">Pmar_PMAR018777</name>
</gene>
<organism evidence="2">
    <name type="scientific">Perkinsus marinus (strain ATCC 50983 / TXsc)</name>
    <dbReference type="NCBI Taxonomy" id="423536"/>
    <lineage>
        <taxon>Eukaryota</taxon>
        <taxon>Sar</taxon>
        <taxon>Alveolata</taxon>
        <taxon>Perkinsozoa</taxon>
        <taxon>Perkinsea</taxon>
        <taxon>Perkinsida</taxon>
        <taxon>Perkinsidae</taxon>
        <taxon>Perkinsus</taxon>
    </lineage>
</organism>
<evidence type="ECO:0000313" key="2">
    <source>
        <dbReference type="Proteomes" id="UP000007800"/>
    </source>
</evidence>
<dbReference type="EMBL" id="GG673601">
    <property type="protein sequence ID" value="EER15426.1"/>
    <property type="molecule type" value="Genomic_DNA"/>
</dbReference>
<accession>C5KJC4</accession>